<organism evidence="1">
    <name type="scientific">Leviviridae sp</name>
    <dbReference type="NCBI Taxonomy" id="2027243"/>
    <lineage>
        <taxon>Viruses</taxon>
        <taxon>Riboviria</taxon>
        <taxon>Orthornavirae</taxon>
        <taxon>Lenarviricota</taxon>
        <taxon>Leviviricetes</taxon>
        <taxon>Norzivirales</taxon>
        <taxon>Fiersviridae</taxon>
    </lineage>
</organism>
<dbReference type="EMBL" id="KT462704">
    <property type="protein sequence ID" value="AMQ23543.1"/>
    <property type="molecule type" value="Genomic_RNA"/>
</dbReference>
<proteinExistence type="predicted"/>
<evidence type="ECO:0000313" key="1">
    <source>
        <dbReference type="EMBL" id="AMQ23543.1"/>
    </source>
</evidence>
<protein>
    <submittedName>
        <fullName evidence="1">Uncharacterized protein</fullName>
    </submittedName>
</protein>
<name>A0A142D874_9VIRU</name>
<accession>A0A142D874</accession>
<sequence>MLWLMFIRSSTLYKRVHTDLVFTNLRALRVLCMSRDIRGSLLLMLCSLVSTFRNPVTPQTIGLRLERYSSLINRTFGASPLLVYPTERSTIMSTTNSWSSTPDGTAATKSFKPFNWGNWLTKSYQDRKIEMVNPSSIVEAQTKVTRQWSTLNNVYNNTGINPAYYSVNKTGSKLYIEFRNYVKS</sequence>
<reference evidence="1" key="2">
    <citation type="journal article" date="2016" name="PLoS Biol.">
        <title>Hyperexpansion of RNA Bacteriophage Diversity.</title>
        <authorList>
            <person name="Krishnamurthy S.R."/>
            <person name="Janowski A.B."/>
            <person name="Zhao G."/>
            <person name="Barouch D."/>
            <person name="Wang D."/>
        </authorList>
    </citation>
    <scope>NUCLEOTIDE SEQUENCE</scope>
    <source>
        <strain evidence="1">AVE010</strain>
    </source>
</reference>
<reference evidence="1" key="1">
    <citation type="submission" date="2015-08" db="EMBL/GenBank/DDBJ databases">
        <authorList>
            <person name="Babu N.S."/>
            <person name="Beckwith C.J."/>
            <person name="Beseler K.G."/>
            <person name="Brison A."/>
            <person name="Carone J.V."/>
            <person name="Caskin T.P."/>
            <person name="Diamond M."/>
            <person name="Durham M.E."/>
            <person name="Foxe J.M."/>
            <person name="Go M."/>
            <person name="Henderson B.A."/>
            <person name="Jones I.B."/>
            <person name="McGettigan J.A."/>
            <person name="Micheletti S.J."/>
            <person name="Nasrallah M.E."/>
            <person name="Ortiz D."/>
            <person name="Piller C.R."/>
            <person name="Privatt S.R."/>
            <person name="Schneider S.L."/>
            <person name="Sharp S."/>
            <person name="Smith T.C."/>
            <person name="Stanton J.D."/>
            <person name="Ullery H.E."/>
            <person name="Wilson R.J."/>
            <person name="Serrano M.G."/>
            <person name="Buck G."/>
            <person name="Lee V."/>
            <person name="Wang Y."/>
            <person name="Carvalho R."/>
            <person name="Voegtly L."/>
            <person name="Shi R."/>
            <person name="Duckworth R."/>
            <person name="Johnson A."/>
            <person name="Loviza R."/>
            <person name="Walstead R."/>
            <person name="Shah Z."/>
            <person name="Kiflezghi M."/>
            <person name="Wade K."/>
            <person name="Ball S.L."/>
            <person name="Bradley K.W."/>
            <person name="Asai D.J."/>
            <person name="Bowman C.A."/>
            <person name="Russell D.A."/>
            <person name="Pope W.H."/>
            <person name="Jacobs-Sera D."/>
            <person name="Hendrix R.W."/>
            <person name="Hatfull G.F."/>
        </authorList>
    </citation>
    <scope>NUCLEOTIDE SEQUENCE</scope>
    <source>
        <strain evidence="1">AVE010</strain>
    </source>
</reference>
<feature type="non-terminal residue" evidence="1">
    <location>
        <position position="184"/>
    </location>
</feature>